<dbReference type="GO" id="GO:0006355">
    <property type="term" value="P:regulation of DNA-templated transcription"/>
    <property type="evidence" value="ECO:0007669"/>
    <property type="project" value="TreeGrafter"/>
</dbReference>
<dbReference type="GO" id="GO:0000976">
    <property type="term" value="F:transcription cis-regulatory region binding"/>
    <property type="evidence" value="ECO:0007669"/>
    <property type="project" value="TreeGrafter"/>
</dbReference>
<feature type="domain" description="Response regulatory" evidence="6">
    <location>
        <begin position="11"/>
        <end position="125"/>
    </location>
</feature>
<evidence type="ECO:0000313" key="7">
    <source>
        <dbReference type="EMBL" id="ASK77736.1"/>
    </source>
</evidence>
<evidence type="ECO:0000256" key="5">
    <source>
        <dbReference type="PROSITE-ProRule" id="PRU00169"/>
    </source>
</evidence>
<dbReference type="GO" id="GO:0005829">
    <property type="term" value="C:cytosol"/>
    <property type="evidence" value="ECO:0007669"/>
    <property type="project" value="TreeGrafter"/>
</dbReference>
<dbReference type="PANTHER" id="PTHR48111">
    <property type="entry name" value="REGULATOR OF RPOS"/>
    <property type="match status" value="1"/>
</dbReference>
<evidence type="ECO:0000259" key="6">
    <source>
        <dbReference type="PROSITE" id="PS50110"/>
    </source>
</evidence>
<dbReference type="PANTHER" id="PTHR48111:SF22">
    <property type="entry name" value="REGULATOR OF RPOS"/>
    <property type="match status" value="1"/>
</dbReference>
<reference evidence="7 8" key="1">
    <citation type="journal article" date="2016" name="Int. J. Syst. Evol. Microbiol.">
        <title>Paraphotobacterium marinum gen. nov., sp. nov., a member of the family Vibrionaceae, isolated from surface seawater.</title>
        <authorList>
            <person name="Huang Z."/>
            <person name="Dong C."/>
            <person name="Shao Z."/>
        </authorList>
    </citation>
    <scope>NUCLEOTIDE SEQUENCE [LARGE SCALE GENOMIC DNA]</scope>
    <source>
        <strain evidence="7 8">NSCS20N07D</strain>
    </source>
</reference>
<evidence type="ECO:0000313" key="8">
    <source>
        <dbReference type="Proteomes" id="UP000242175"/>
    </source>
</evidence>
<dbReference type="SMART" id="SM00448">
    <property type="entry name" value="REC"/>
    <property type="match status" value="1"/>
</dbReference>
<dbReference type="GO" id="GO:0000156">
    <property type="term" value="F:phosphorelay response regulator activity"/>
    <property type="evidence" value="ECO:0007669"/>
    <property type="project" value="TreeGrafter"/>
</dbReference>
<dbReference type="PROSITE" id="PS50110">
    <property type="entry name" value="RESPONSE_REGULATORY"/>
    <property type="match status" value="1"/>
</dbReference>
<name>A0A220VC00_9GAMM</name>
<dbReference type="Proteomes" id="UP000242175">
    <property type="component" value="Chromosome large"/>
</dbReference>
<dbReference type="InterPro" id="IPR001789">
    <property type="entry name" value="Sig_transdc_resp-reg_receiver"/>
</dbReference>
<dbReference type="Gene3D" id="3.40.50.2300">
    <property type="match status" value="1"/>
</dbReference>
<keyword evidence="5" id="KW-0597">Phosphoprotein</keyword>
<keyword evidence="1" id="KW-0902">Two-component regulatory system</keyword>
<dbReference type="InterPro" id="IPR039420">
    <property type="entry name" value="WalR-like"/>
</dbReference>
<dbReference type="OrthoDB" id="6399952at2"/>
<dbReference type="InterPro" id="IPR011006">
    <property type="entry name" value="CheY-like_superfamily"/>
</dbReference>
<organism evidence="7 8">
    <name type="scientific">Paraphotobacterium marinum</name>
    <dbReference type="NCBI Taxonomy" id="1755811"/>
    <lineage>
        <taxon>Bacteria</taxon>
        <taxon>Pseudomonadati</taxon>
        <taxon>Pseudomonadota</taxon>
        <taxon>Gammaproteobacteria</taxon>
        <taxon>Vibrionales</taxon>
        <taxon>Vibrionaceae</taxon>
        <taxon>Paraphotobacterium</taxon>
    </lineage>
</organism>
<gene>
    <name evidence="7" type="ORF">CF386_00865</name>
</gene>
<keyword evidence="2" id="KW-0805">Transcription regulation</keyword>
<dbReference type="KEGG" id="pmai:CF386_00865"/>
<dbReference type="RefSeq" id="WP_089072646.1">
    <property type="nucleotide sequence ID" value="NZ_CBCSAM010000007.1"/>
</dbReference>
<dbReference type="Pfam" id="PF00072">
    <property type="entry name" value="Response_reg"/>
    <property type="match status" value="1"/>
</dbReference>
<evidence type="ECO:0000256" key="1">
    <source>
        <dbReference type="ARBA" id="ARBA00023012"/>
    </source>
</evidence>
<evidence type="ECO:0000256" key="4">
    <source>
        <dbReference type="ARBA" id="ARBA00023163"/>
    </source>
</evidence>
<sequence>MDNNKSLVGIDILIIEDDKIFAKILSDYLISMGAKVRLSYDGLDGLIKIRESIPNILISDLAMPLLDGIEMTEEVSIQYPMLPVIIISGTDNLNNVATVLKFGVKDFFIKPIRDLSKLSDAILVTLERSSNDFDGALSWPILNDISELKELEKHVDYLNEHPDFANNLIRNLMPKHQSNFGKVNFNFNYLHTVDSIPLLYDYNWHQNGEVSFFITIITEKNYSNVLISKSLYNSLSRNESDLLSGIDKFIEQQSLHIKTLNDSKKFKTVIGFINFQSYEVKLFSNGINFETNGLKELSNIKASRGYIYSNLQLRQDLKNWSMTFNTGAKLCKINIELN</sequence>
<dbReference type="SUPFAM" id="SSF52172">
    <property type="entry name" value="CheY-like"/>
    <property type="match status" value="1"/>
</dbReference>
<proteinExistence type="predicted"/>
<dbReference type="EMBL" id="CP022355">
    <property type="protein sequence ID" value="ASK77736.1"/>
    <property type="molecule type" value="Genomic_DNA"/>
</dbReference>
<evidence type="ECO:0000256" key="3">
    <source>
        <dbReference type="ARBA" id="ARBA00023125"/>
    </source>
</evidence>
<keyword evidence="3" id="KW-0238">DNA-binding</keyword>
<feature type="modified residue" description="4-aspartylphosphate" evidence="5">
    <location>
        <position position="60"/>
    </location>
</feature>
<protein>
    <recommendedName>
        <fullName evidence="6">Response regulatory domain-containing protein</fullName>
    </recommendedName>
</protein>
<evidence type="ECO:0000256" key="2">
    <source>
        <dbReference type="ARBA" id="ARBA00023015"/>
    </source>
</evidence>
<keyword evidence="8" id="KW-1185">Reference proteome</keyword>
<accession>A0A220VC00</accession>
<dbReference type="AlphaFoldDB" id="A0A220VC00"/>
<dbReference type="GO" id="GO:0032993">
    <property type="term" value="C:protein-DNA complex"/>
    <property type="evidence" value="ECO:0007669"/>
    <property type="project" value="TreeGrafter"/>
</dbReference>
<keyword evidence="4" id="KW-0804">Transcription</keyword>